<evidence type="ECO:0000256" key="2">
    <source>
        <dbReference type="ARBA" id="ARBA00004123"/>
    </source>
</evidence>
<feature type="non-terminal residue" evidence="10">
    <location>
        <position position="262"/>
    </location>
</feature>
<dbReference type="GO" id="GO:0004518">
    <property type="term" value="F:nuclease activity"/>
    <property type="evidence" value="ECO:0007669"/>
    <property type="project" value="UniProtKB-KW"/>
</dbReference>
<reference evidence="10 11" key="1">
    <citation type="journal article" date="2023" name="Arcadia Sci">
        <title>De novo assembly of a long-read Amblyomma americanum tick genome.</title>
        <authorList>
            <person name="Chou S."/>
            <person name="Poskanzer K.E."/>
            <person name="Rollins M."/>
            <person name="Thuy-Boun P.S."/>
        </authorList>
    </citation>
    <scope>NUCLEOTIDE SEQUENCE [LARGE SCALE GENOMIC DNA]</scope>
    <source>
        <strain evidence="10">F_SG_1</strain>
        <tissue evidence="10">Salivary glands</tissue>
    </source>
</reference>
<evidence type="ECO:0000256" key="7">
    <source>
        <dbReference type="ARBA" id="ARBA00023242"/>
    </source>
</evidence>
<dbReference type="GO" id="GO:0046872">
    <property type="term" value="F:metal ion binding"/>
    <property type="evidence" value="ECO:0007669"/>
    <property type="project" value="UniProtKB-KW"/>
</dbReference>
<comment type="subcellular location">
    <subcellularLocation>
        <location evidence="2">Nucleus</location>
    </subcellularLocation>
</comment>
<evidence type="ECO:0000313" key="11">
    <source>
        <dbReference type="Proteomes" id="UP001321473"/>
    </source>
</evidence>
<evidence type="ECO:0000313" key="10">
    <source>
        <dbReference type="EMBL" id="KAK8780677.1"/>
    </source>
</evidence>
<comment type="cofactor">
    <cofactor evidence="1">
        <name>a divalent metal cation</name>
        <dbReference type="ChEBI" id="CHEBI:60240"/>
    </cofactor>
</comment>
<dbReference type="Proteomes" id="UP001321473">
    <property type="component" value="Unassembled WGS sequence"/>
</dbReference>
<keyword evidence="11" id="KW-1185">Reference proteome</keyword>
<dbReference type="AlphaFoldDB" id="A0AAQ4F0Q3"/>
<comment type="similarity">
    <text evidence="3">Belongs to the HARBI1 family.</text>
</comment>
<evidence type="ECO:0000256" key="6">
    <source>
        <dbReference type="ARBA" id="ARBA00022801"/>
    </source>
</evidence>
<organism evidence="10 11">
    <name type="scientific">Amblyomma americanum</name>
    <name type="common">Lone star tick</name>
    <dbReference type="NCBI Taxonomy" id="6943"/>
    <lineage>
        <taxon>Eukaryota</taxon>
        <taxon>Metazoa</taxon>
        <taxon>Ecdysozoa</taxon>
        <taxon>Arthropoda</taxon>
        <taxon>Chelicerata</taxon>
        <taxon>Arachnida</taxon>
        <taxon>Acari</taxon>
        <taxon>Parasitiformes</taxon>
        <taxon>Ixodida</taxon>
        <taxon>Ixodoidea</taxon>
        <taxon>Ixodidae</taxon>
        <taxon>Amblyomminae</taxon>
        <taxon>Amblyomma</taxon>
    </lineage>
</organism>
<keyword evidence="6" id="KW-0378">Hydrolase</keyword>
<accession>A0AAQ4F0Q3</accession>
<evidence type="ECO:0000256" key="3">
    <source>
        <dbReference type="ARBA" id="ARBA00006958"/>
    </source>
</evidence>
<dbReference type="InterPro" id="IPR045249">
    <property type="entry name" value="HARBI1-like"/>
</dbReference>
<protein>
    <recommendedName>
        <fullName evidence="9">DDE Tnp4 domain-containing protein</fullName>
    </recommendedName>
</protein>
<dbReference type="InterPro" id="IPR027806">
    <property type="entry name" value="HARBI1_dom"/>
</dbReference>
<feature type="region of interest" description="Disordered" evidence="8">
    <location>
        <begin position="227"/>
        <end position="262"/>
    </location>
</feature>
<keyword evidence="4" id="KW-0540">Nuclease</keyword>
<dbReference type="GO" id="GO:0016787">
    <property type="term" value="F:hydrolase activity"/>
    <property type="evidence" value="ECO:0007669"/>
    <property type="project" value="UniProtKB-KW"/>
</dbReference>
<sequence>MFRRREQEGQARLLLPRLRAEDEAYFRDYLRVPPSAFDTLLGFIEHSLSRQVTTFRDPISAHDRLAITLRFTYVDLCHYGGEGDSGIFLRSDLLKTLSEDLCGVPSPTTVGSAGVIPYVIVGDEAFPLKTFLMRPYARRDLQKHRLSPSGREEYQQRATFNYRLSRARRVIENSFGIMAARWRILRRPFRESEETTENICKACVVLHNFMISESALARSAYSPPGYADSEDWQGNETPGLWKTDGNDLPAMRGISRQGCHSA</sequence>
<dbReference type="PANTHER" id="PTHR22930">
    <property type="match status" value="1"/>
</dbReference>
<gene>
    <name evidence="10" type="ORF">V5799_017979</name>
</gene>
<evidence type="ECO:0000256" key="1">
    <source>
        <dbReference type="ARBA" id="ARBA00001968"/>
    </source>
</evidence>
<dbReference type="EMBL" id="JARKHS020008540">
    <property type="protein sequence ID" value="KAK8780677.1"/>
    <property type="molecule type" value="Genomic_DNA"/>
</dbReference>
<name>A0AAQ4F0Q3_AMBAM</name>
<keyword evidence="7" id="KW-0539">Nucleus</keyword>
<dbReference type="GO" id="GO:0005634">
    <property type="term" value="C:nucleus"/>
    <property type="evidence" value="ECO:0007669"/>
    <property type="project" value="UniProtKB-SubCell"/>
</dbReference>
<dbReference type="PANTHER" id="PTHR22930:SF269">
    <property type="entry name" value="NUCLEASE HARBI1-LIKE PROTEIN"/>
    <property type="match status" value="1"/>
</dbReference>
<keyword evidence="5" id="KW-0479">Metal-binding</keyword>
<feature type="domain" description="DDE Tnp4" evidence="9">
    <location>
        <begin position="70"/>
        <end position="208"/>
    </location>
</feature>
<proteinExistence type="inferred from homology"/>
<comment type="caution">
    <text evidence="10">The sequence shown here is derived from an EMBL/GenBank/DDBJ whole genome shotgun (WGS) entry which is preliminary data.</text>
</comment>
<evidence type="ECO:0000259" key="9">
    <source>
        <dbReference type="Pfam" id="PF13359"/>
    </source>
</evidence>
<evidence type="ECO:0000256" key="5">
    <source>
        <dbReference type="ARBA" id="ARBA00022723"/>
    </source>
</evidence>
<evidence type="ECO:0000256" key="8">
    <source>
        <dbReference type="SAM" id="MobiDB-lite"/>
    </source>
</evidence>
<evidence type="ECO:0000256" key="4">
    <source>
        <dbReference type="ARBA" id="ARBA00022722"/>
    </source>
</evidence>
<dbReference type="Pfam" id="PF13359">
    <property type="entry name" value="DDE_Tnp_4"/>
    <property type="match status" value="1"/>
</dbReference>